<evidence type="ECO:0000313" key="1">
    <source>
        <dbReference type="EMBL" id="APT45110.1"/>
    </source>
</evidence>
<proteinExistence type="predicted"/>
<organism evidence="1 2">
    <name type="scientific">Bacillus safensis</name>
    <dbReference type="NCBI Taxonomy" id="561879"/>
    <lineage>
        <taxon>Bacteria</taxon>
        <taxon>Bacillati</taxon>
        <taxon>Bacillota</taxon>
        <taxon>Bacilli</taxon>
        <taxon>Bacillales</taxon>
        <taxon>Bacillaceae</taxon>
        <taxon>Bacillus</taxon>
    </lineage>
</organism>
<protein>
    <recommendedName>
        <fullName evidence="3">Terminase</fullName>
    </recommendedName>
</protein>
<dbReference type="InterPro" id="IPR006448">
    <property type="entry name" value="Phage_term_ssu_P27"/>
</dbReference>
<dbReference type="Pfam" id="PF05119">
    <property type="entry name" value="Terminase_4"/>
    <property type="match status" value="1"/>
</dbReference>
<reference evidence="1 2" key="1">
    <citation type="submission" date="2016-05" db="EMBL/GenBank/DDBJ databases">
        <title>Complete Genome and Methylome Analysis of Psychrotrophic Bacterial Isolates from Antarctic Lake Untersee.</title>
        <authorList>
            <person name="Fomenkov A."/>
            <person name="Akimov V.N."/>
            <person name="Vasilyeva L.V."/>
            <person name="Andersen D."/>
            <person name="Vincze T."/>
            <person name="Roberts R.J."/>
        </authorList>
    </citation>
    <scope>NUCLEOTIDE SEQUENCE [LARGE SCALE GENOMIC DNA]</scope>
    <source>
        <strain evidence="1 2">U14-5</strain>
    </source>
</reference>
<dbReference type="RefSeq" id="WP_075621662.1">
    <property type="nucleotide sequence ID" value="NZ_CP015607.1"/>
</dbReference>
<accession>A0A1L6ZF31</accession>
<evidence type="ECO:0000313" key="2">
    <source>
        <dbReference type="Proteomes" id="UP000185426"/>
    </source>
</evidence>
<sequence>MEMDDKKARAAQTRKLNKIRKDEHEKIVGLLKAIGTYSTSLTPLIETYLDAYVVYTVMYEEWRNDGFQATIMYINKAGHENEMKHPLAQQVADWNSKISKLLELLGLTPKLQKMVNGSTPKSTDKIQAFTQKWAKK</sequence>
<dbReference type="EMBL" id="CP015607">
    <property type="protein sequence ID" value="APT45110.1"/>
    <property type="molecule type" value="Genomic_DNA"/>
</dbReference>
<evidence type="ECO:0008006" key="3">
    <source>
        <dbReference type="Google" id="ProtNLM"/>
    </source>
</evidence>
<gene>
    <name evidence="1" type="ORF">BSA145_03710</name>
</gene>
<name>A0A1L6ZF31_BACIA</name>
<dbReference type="Proteomes" id="UP000185426">
    <property type="component" value="Chromosome"/>
</dbReference>
<dbReference type="AlphaFoldDB" id="A0A1L6ZF31"/>